<feature type="non-terminal residue" evidence="2">
    <location>
        <position position="129"/>
    </location>
</feature>
<name>A0AAV4B7N5_9GAST</name>
<protein>
    <submittedName>
        <fullName evidence="2">Uncharacterized protein</fullName>
    </submittedName>
</protein>
<gene>
    <name evidence="2" type="ORF">PoB_004087400</name>
</gene>
<dbReference type="Gene3D" id="3.40.50.300">
    <property type="entry name" value="P-loop containing nucleotide triphosphate hydrolases"/>
    <property type="match status" value="1"/>
</dbReference>
<evidence type="ECO:0000313" key="3">
    <source>
        <dbReference type="Proteomes" id="UP000735302"/>
    </source>
</evidence>
<evidence type="ECO:0000313" key="2">
    <source>
        <dbReference type="EMBL" id="GFO14369.1"/>
    </source>
</evidence>
<keyword evidence="1" id="KW-0812">Transmembrane</keyword>
<dbReference type="EMBL" id="BLXT01004558">
    <property type="protein sequence ID" value="GFO14369.1"/>
    <property type="molecule type" value="Genomic_DNA"/>
</dbReference>
<keyword evidence="3" id="KW-1185">Reference proteome</keyword>
<keyword evidence="1" id="KW-0472">Membrane</keyword>
<comment type="caution">
    <text evidence="2">The sequence shown here is derived from an EMBL/GenBank/DDBJ whole genome shotgun (WGS) entry which is preliminary data.</text>
</comment>
<accession>A0AAV4B7N5</accession>
<proteinExistence type="predicted"/>
<reference evidence="2 3" key="1">
    <citation type="journal article" date="2021" name="Elife">
        <title>Chloroplast acquisition without the gene transfer in kleptoplastic sea slugs, Plakobranchus ocellatus.</title>
        <authorList>
            <person name="Maeda T."/>
            <person name="Takahashi S."/>
            <person name="Yoshida T."/>
            <person name="Shimamura S."/>
            <person name="Takaki Y."/>
            <person name="Nagai Y."/>
            <person name="Toyoda A."/>
            <person name="Suzuki Y."/>
            <person name="Arimoto A."/>
            <person name="Ishii H."/>
            <person name="Satoh N."/>
            <person name="Nishiyama T."/>
            <person name="Hasebe M."/>
            <person name="Maruyama T."/>
            <person name="Minagawa J."/>
            <person name="Obokata J."/>
            <person name="Shigenobu S."/>
        </authorList>
    </citation>
    <scope>NUCLEOTIDE SEQUENCE [LARGE SCALE GENOMIC DNA]</scope>
</reference>
<sequence length="129" mass="14972">MVLTSLRTSPKPGWFSVPHKCSRSYKPPPPELDPNKASRRQKLMLATYISGTIGVLLLGVIGLRYYRRMAQRASGIEEIKVKELSFGRRAELFKYRGYVFSSFFLNKLREIHMFDVREDDVWVVTFPKA</sequence>
<dbReference type="AlphaFoldDB" id="A0AAV4B7N5"/>
<organism evidence="2 3">
    <name type="scientific">Plakobranchus ocellatus</name>
    <dbReference type="NCBI Taxonomy" id="259542"/>
    <lineage>
        <taxon>Eukaryota</taxon>
        <taxon>Metazoa</taxon>
        <taxon>Spiralia</taxon>
        <taxon>Lophotrochozoa</taxon>
        <taxon>Mollusca</taxon>
        <taxon>Gastropoda</taxon>
        <taxon>Heterobranchia</taxon>
        <taxon>Euthyneura</taxon>
        <taxon>Panpulmonata</taxon>
        <taxon>Sacoglossa</taxon>
        <taxon>Placobranchoidea</taxon>
        <taxon>Plakobranchidae</taxon>
        <taxon>Plakobranchus</taxon>
    </lineage>
</organism>
<keyword evidence="1" id="KW-1133">Transmembrane helix</keyword>
<dbReference type="InterPro" id="IPR027417">
    <property type="entry name" value="P-loop_NTPase"/>
</dbReference>
<feature type="transmembrane region" description="Helical" evidence="1">
    <location>
        <begin position="45"/>
        <end position="66"/>
    </location>
</feature>
<evidence type="ECO:0000256" key="1">
    <source>
        <dbReference type="SAM" id="Phobius"/>
    </source>
</evidence>
<dbReference type="Proteomes" id="UP000735302">
    <property type="component" value="Unassembled WGS sequence"/>
</dbReference>